<keyword evidence="4" id="KW-1185">Reference proteome</keyword>
<dbReference type="PANTHER" id="PTHR46401:SF2">
    <property type="entry name" value="GLYCOSYLTRANSFERASE WBBK-RELATED"/>
    <property type="match status" value="1"/>
</dbReference>
<dbReference type="Gene3D" id="3.40.50.2000">
    <property type="entry name" value="Glycogen Phosphorylase B"/>
    <property type="match status" value="2"/>
</dbReference>
<organism evidence="3 4">
    <name type="scientific">Pirellulimonas nuda</name>
    <dbReference type="NCBI Taxonomy" id="2528009"/>
    <lineage>
        <taxon>Bacteria</taxon>
        <taxon>Pseudomonadati</taxon>
        <taxon>Planctomycetota</taxon>
        <taxon>Planctomycetia</taxon>
        <taxon>Pirellulales</taxon>
        <taxon>Lacipirellulaceae</taxon>
        <taxon>Pirellulimonas</taxon>
    </lineage>
</organism>
<keyword evidence="1 3" id="KW-0808">Transferase</keyword>
<evidence type="ECO:0000313" key="4">
    <source>
        <dbReference type="Proteomes" id="UP000317429"/>
    </source>
</evidence>
<dbReference type="GO" id="GO:0009103">
    <property type="term" value="P:lipopolysaccharide biosynthetic process"/>
    <property type="evidence" value="ECO:0007669"/>
    <property type="project" value="TreeGrafter"/>
</dbReference>
<evidence type="ECO:0000256" key="1">
    <source>
        <dbReference type="ARBA" id="ARBA00022679"/>
    </source>
</evidence>
<feature type="domain" description="Glycosyltransferase subfamily 4-like N-terminal" evidence="2">
    <location>
        <begin position="21"/>
        <end position="200"/>
    </location>
</feature>
<dbReference type="SUPFAM" id="SSF53756">
    <property type="entry name" value="UDP-Glycosyltransferase/glycogen phosphorylase"/>
    <property type="match status" value="1"/>
</dbReference>
<dbReference type="Proteomes" id="UP000317429">
    <property type="component" value="Chromosome"/>
</dbReference>
<accession>A0A518DJ42</accession>
<evidence type="ECO:0000313" key="3">
    <source>
        <dbReference type="EMBL" id="QDU91499.1"/>
    </source>
</evidence>
<sequence length="408" mass="44739">MPKPSRILVISQVYVPDPASVGQHMADAAETLVKRGNRVRVLTSRRGYDDPSQRYAARENRRGVEVVRLPLSSLGKRSILVRIVAQLSFLLQATLRGLFTPGLGGIVVSTSPPMASIAAIIIRFFRRAPITFWVMDLNPDQVVATGRMKPTALAVRAMDWLNRRILGAARVVVPLDRFMQDRLCAKRAGVAQKCRVIPPWPMDGELQDVPPRSENPFVAQHGLQHKRVIMYSGNHGLTTPVDALVEAALALGADDRLHFMFIGGGPGKRPVDAAIESHKPSNLVSLPYQPLDQIRYSLPAADVHVVLMAEELVGVVHPCKIYGAMSVGKPILFIGPAPSHISEILELAPIGWRIPYGDVEQTMRVLNKISSMPSEELEGMGARAKRLVTEHFSQQRLCGAFCDAVEGS</sequence>
<dbReference type="AlphaFoldDB" id="A0A518DJ42"/>
<dbReference type="CDD" id="cd03794">
    <property type="entry name" value="GT4_WbuB-like"/>
    <property type="match status" value="1"/>
</dbReference>
<dbReference type="RefSeq" id="WP_145291668.1">
    <property type="nucleotide sequence ID" value="NZ_CP036291.1"/>
</dbReference>
<protein>
    <submittedName>
        <fullName evidence="3">Putative glycosyl transferase</fullName>
    </submittedName>
</protein>
<dbReference type="GO" id="GO:0016757">
    <property type="term" value="F:glycosyltransferase activity"/>
    <property type="evidence" value="ECO:0007669"/>
    <property type="project" value="TreeGrafter"/>
</dbReference>
<dbReference type="Pfam" id="PF13579">
    <property type="entry name" value="Glyco_trans_4_4"/>
    <property type="match status" value="1"/>
</dbReference>
<proteinExistence type="predicted"/>
<gene>
    <name evidence="3" type="ORF">Pla175_49280</name>
</gene>
<dbReference type="EMBL" id="CP036291">
    <property type="protein sequence ID" value="QDU91499.1"/>
    <property type="molecule type" value="Genomic_DNA"/>
</dbReference>
<dbReference type="KEGG" id="pnd:Pla175_49280"/>
<dbReference type="PANTHER" id="PTHR46401">
    <property type="entry name" value="GLYCOSYLTRANSFERASE WBBK-RELATED"/>
    <property type="match status" value="1"/>
</dbReference>
<name>A0A518DJ42_9BACT</name>
<dbReference type="OrthoDB" id="9811902at2"/>
<evidence type="ECO:0000259" key="2">
    <source>
        <dbReference type="Pfam" id="PF13579"/>
    </source>
</evidence>
<reference evidence="3 4" key="1">
    <citation type="submission" date="2019-02" db="EMBL/GenBank/DDBJ databases">
        <title>Deep-cultivation of Planctomycetes and their phenomic and genomic characterization uncovers novel biology.</title>
        <authorList>
            <person name="Wiegand S."/>
            <person name="Jogler M."/>
            <person name="Boedeker C."/>
            <person name="Pinto D."/>
            <person name="Vollmers J."/>
            <person name="Rivas-Marin E."/>
            <person name="Kohn T."/>
            <person name="Peeters S.H."/>
            <person name="Heuer A."/>
            <person name="Rast P."/>
            <person name="Oberbeckmann S."/>
            <person name="Bunk B."/>
            <person name="Jeske O."/>
            <person name="Meyerdierks A."/>
            <person name="Storesund J.E."/>
            <person name="Kallscheuer N."/>
            <person name="Luecker S."/>
            <person name="Lage O.M."/>
            <person name="Pohl T."/>
            <person name="Merkel B.J."/>
            <person name="Hornburger P."/>
            <person name="Mueller R.-W."/>
            <person name="Bruemmer F."/>
            <person name="Labrenz M."/>
            <person name="Spormann A.M."/>
            <person name="Op den Camp H."/>
            <person name="Overmann J."/>
            <person name="Amann R."/>
            <person name="Jetten M.S.M."/>
            <person name="Mascher T."/>
            <person name="Medema M.H."/>
            <person name="Devos D.P."/>
            <person name="Kaster A.-K."/>
            <person name="Ovreas L."/>
            <person name="Rohde M."/>
            <person name="Galperin M.Y."/>
            <person name="Jogler C."/>
        </authorList>
    </citation>
    <scope>NUCLEOTIDE SEQUENCE [LARGE SCALE GENOMIC DNA]</scope>
    <source>
        <strain evidence="3 4">Pla175</strain>
    </source>
</reference>
<dbReference type="InterPro" id="IPR028098">
    <property type="entry name" value="Glyco_trans_4-like_N"/>
</dbReference>